<dbReference type="Pfam" id="PF00226">
    <property type="entry name" value="DnaJ"/>
    <property type="match status" value="1"/>
</dbReference>
<keyword evidence="1" id="KW-0143">Chaperone</keyword>
<feature type="compositionally biased region" description="Basic and acidic residues" evidence="2">
    <location>
        <begin position="118"/>
        <end position="140"/>
    </location>
</feature>
<dbReference type="FunFam" id="1.10.287.110:FF:000028">
    <property type="entry name" value="DnaJ domain protein"/>
    <property type="match status" value="1"/>
</dbReference>
<dbReference type="Pfam" id="PF14308">
    <property type="entry name" value="DnaJ-X"/>
    <property type="match status" value="1"/>
</dbReference>
<dbReference type="RefSeq" id="XP_020046641.1">
    <property type="nucleotide sequence ID" value="XM_020190032.1"/>
</dbReference>
<dbReference type="PANTHER" id="PTHR45006:SF1">
    <property type="entry name" value="DNAJ-LIKE PROTEIN 1"/>
    <property type="match status" value="1"/>
</dbReference>
<dbReference type="STRING" id="1344418.A0A1D2VF82"/>
<evidence type="ECO:0000256" key="1">
    <source>
        <dbReference type="ARBA" id="ARBA00023186"/>
    </source>
</evidence>
<dbReference type="PRINTS" id="PR00625">
    <property type="entry name" value="JDOMAIN"/>
</dbReference>
<organism evidence="4 5">
    <name type="scientific">Ascoidea rubescens DSM 1968</name>
    <dbReference type="NCBI Taxonomy" id="1344418"/>
    <lineage>
        <taxon>Eukaryota</taxon>
        <taxon>Fungi</taxon>
        <taxon>Dikarya</taxon>
        <taxon>Ascomycota</taxon>
        <taxon>Saccharomycotina</taxon>
        <taxon>Saccharomycetes</taxon>
        <taxon>Ascoideaceae</taxon>
        <taxon>Ascoidea</taxon>
    </lineage>
</organism>
<gene>
    <name evidence="4" type="ORF">ASCRUDRAFT_28034</name>
</gene>
<dbReference type="GO" id="GO:0016558">
    <property type="term" value="P:protein import into peroxisome matrix"/>
    <property type="evidence" value="ECO:0007669"/>
    <property type="project" value="EnsemblFungi"/>
</dbReference>
<dbReference type="OrthoDB" id="552049at2759"/>
<dbReference type="EMBL" id="KV454482">
    <property type="protein sequence ID" value="ODV60334.1"/>
    <property type="molecule type" value="Genomic_DNA"/>
</dbReference>
<dbReference type="Proteomes" id="UP000095038">
    <property type="component" value="Unassembled WGS sequence"/>
</dbReference>
<feature type="domain" description="J" evidence="3">
    <location>
        <begin position="6"/>
        <end position="70"/>
    </location>
</feature>
<dbReference type="SMART" id="SM00271">
    <property type="entry name" value="DnaJ"/>
    <property type="match status" value="1"/>
</dbReference>
<dbReference type="PROSITE" id="PS50076">
    <property type="entry name" value="DNAJ_2"/>
    <property type="match status" value="1"/>
</dbReference>
<accession>A0A1D2VF82</accession>
<dbReference type="PROSITE" id="PS00636">
    <property type="entry name" value="DNAJ_1"/>
    <property type="match status" value="1"/>
</dbReference>
<feature type="non-terminal residue" evidence="4">
    <location>
        <position position="401"/>
    </location>
</feature>
<dbReference type="AlphaFoldDB" id="A0A1D2VF82"/>
<reference evidence="5" key="1">
    <citation type="submission" date="2016-05" db="EMBL/GenBank/DDBJ databases">
        <title>Comparative genomics of biotechnologically important yeasts.</title>
        <authorList>
            <consortium name="DOE Joint Genome Institute"/>
            <person name="Riley R."/>
            <person name="Haridas S."/>
            <person name="Wolfe K.H."/>
            <person name="Lopes M.R."/>
            <person name="Hittinger C.T."/>
            <person name="Goker M."/>
            <person name="Salamov A."/>
            <person name="Wisecaver J."/>
            <person name="Long T.M."/>
            <person name="Aerts A.L."/>
            <person name="Barry K."/>
            <person name="Choi C."/>
            <person name="Clum A."/>
            <person name="Coughlan A.Y."/>
            <person name="Deshpande S."/>
            <person name="Douglass A.P."/>
            <person name="Hanson S.J."/>
            <person name="Klenk H.-P."/>
            <person name="Labutti K."/>
            <person name="Lapidus A."/>
            <person name="Lindquist E."/>
            <person name="Lipzen A."/>
            <person name="Meier-Kolthoff J.P."/>
            <person name="Ohm R.A."/>
            <person name="Otillar R.P."/>
            <person name="Pangilinan J."/>
            <person name="Peng Y."/>
            <person name="Rokas A."/>
            <person name="Rosa C.A."/>
            <person name="Scheuner C."/>
            <person name="Sibirny A.A."/>
            <person name="Slot J.C."/>
            <person name="Stielow J.B."/>
            <person name="Sun H."/>
            <person name="Kurtzman C.P."/>
            <person name="Blackwell M."/>
            <person name="Grigoriev I.V."/>
            <person name="Jeffries T.W."/>
        </authorList>
    </citation>
    <scope>NUCLEOTIDE SEQUENCE [LARGE SCALE GENOMIC DNA]</scope>
    <source>
        <strain evidence="5">DSM 1968</strain>
    </source>
</reference>
<dbReference type="InParanoid" id="A0A1D2VF82"/>
<evidence type="ECO:0000259" key="3">
    <source>
        <dbReference type="PROSITE" id="PS50076"/>
    </source>
</evidence>
<dbReference type="InterPro" id="IPR036869">
    <property type="entry name" value="J_dom_sf"/>
</dbReference>
<sequence length="401" mass="45682">MVVDDTYYKILQVEPTATPQLIKKSYRKLSLKYHPDKNPAPEAKERFQEITAAYQVLSDSDLRAKYDKFGKESAIPADGFEDATEYFAMIFGGDAFKDYIGELTLLKDLTKSAQLSQTDKEKTDENNEDNKENKDDKNNTNDKNSTSNSTSNTNTNTNTNTNSNSNSNSNTNTNTNAELDQFEEECRLKRLETQKKLAEKLILRLSVWTESPKDRNCLNAFKTKYELEADSLKMESFGLEILHTIGEIYYTKGNIYLKSQKYYGITGFFHSVKEKAGIVSDTFKTISSALDAQNTMEEYTKIQENSNEDQKLSQEEMAEMEKLLMGKVIGAAWAGSKFEIQGTLRSVCNIVLYDKTVSQLKRIERAETLVKLGQIFKKTTRTDDENEEARIFEELVAEAKK</sequence>
<evidence type="ECO:0000313" key="5">
    <source>
        <dbReference type="Proteomes" id="UP000095038"/>
    </source>
</evidence>
<dbReference type="GO" id="GO:0005739">
    <property type="term" value="C:mitochondrion"/>
    <property type="evidence" value="ECO:0007669"/>
    <property type="project" value="GOC"/>
</dbReference>
<name>A0A1D2VF82_9ASCO</name>
<dbReference type="GeneID" id="30963668"/>
<dbReference type="FunCoup" id="A0A1D2VF82">
    <property type="interactions" value="41"/>
</dbReference>
<dbReference type="CDD" id="cd06257">
    <property type="entry name" value="DnaJ"/>
    <property type="match status" value="1"/>
</dbReference>
<dbReference type="GO" id="GO:0006626">
    <property type="term" value="P:protein targeting to mitochondrion"/>
    <property type="evidence" value="ECO:0007669"/>
    <property type="project" value="EnsemblFungi"/>
</dbReference>
<feature type="region of interest" description="Disordered" evidence="2">
    <location>
        <begin position="114"/>
        <end position="175"/>
    </location>
</feature>
<dbReference type="InterPro" id="IPR026894">
    <property type="entry name" value="DnaJ_X"/>
</dbReference>
<proteinExistence type="predicted"/>
<dbReference type="GO" id="GO:0045040">
    <property type="term" value="P:protein insertion into mitochondrial outer membrane"/>
    <property type="evidence" value="ECO:0007669"/>
    <property type="project" value="EnsemblFungi"/>
</dbReference>
<dbReference type="SUPFAM" id="SSF46565">
    <property type="entry name" value="Chaperone J-domain"/>
    <property type="match status" value="1"/>
</dbReference>
<dbReference type="InterPro" id="IPR052814">
    <property type="entry name" value="Peroxisomal_DnaJ"/>
</dbReference>
<dbReference type="GO" id="GO:0005829">
    <property type="term" value="C:cytosol"/>
    <property type="evidence" value="ECO:0007669"/>
    <property type="project" value="EnsemblFungi"/>
</dbReference>
<evidence type="ECO:0000313" key="4">
    <source>
        <dbReference type="EMBL" id="ODV60334.1"/>
    </source>
</evidence>
<dbReference type="InterPro" id="IPR001623">
    <property type="entry name" value="DnaJ_domain"/>
</dbReference>
<dbReference type="PANTHER" id="PTHR45006">
    <property type="entry name" value="DNAJ-LIKE PROTEIN 1"/>
    <property type="match status" value="1"/>
</dbReference>
<evidence type="ECO:0000256" key="2">
    <source>
        <dbReference type="SAM" id="MobiDB-lite"/>
    </source>
</evidence>
<protein>
    <submittedName>
        <fullName evidence="4">DnaJ-domain-containing protein</fullName>
    </submittedName>
</protein>
<feature type="compositionally biased region" description="Low complexity" evidence="2">
    <location>
        <begin position="141"/>
        <end position="175"/>
    </location>
</feature>
<keyword evidence="5" id="KW-1185">Reference proteome</keyword>
<dbReference type="Gene3D" id="1.10.287.110">
    <property type="entry name" value="DnaJ domain"/>
    <property type="match status" value="1"/>
</dbReference>
<dbReference type="InterPro" id="IPR018253">
    <property type="entry name" value="DnaJ_domain_CS"/>
</dbReference>